<dbReference type="GO" id="GO:0061630">
    <property type="term" value="F:ubiquitin protein ligase activity"/>
    <property type="evidence" value="ECO:0000318"/>
    <property type="project" value="GO_Central"/>
</dbReference>
<dbReference type="PROSITE" id="PS00518">
    <property type="entry name" value="ZF_RING_1"/>
    <property type="match status" value="1"/>
</dbReference>
<dbReference type="OMA" id="QEGMAIN"/>
<dbReference type="InterPro" id="IPR017907">
    <property type="entry name" value="Znf_RING_CS"/>
</dbReference>
<dbReference type="GO" id="GO:0072487">
    <property type="term" value="C:MSL complex"/>
    <property type="evidence" value="ECO:0000318"/>
    <property type="project" value="GO_Central"/>
</dbReference>
<dbReference type="Proteomes" id="UP000007110">
    <property type="component" value="Unassembled WGS sequence"/>
</dbReference>
<reference evidence="23" key="2">
    <citation type="submission" date="2021-01" db="UniProtKB">
        <authorList>
            <consortium name="EnsemblMetazoa"/>
        </authorList>
    </citation>
    <scope>IDENTIFICATION</scope>
</reference>
<evidence type="ECO:0000313" key="23">
    <source>
        <dbReference type="EnsemblMetazoa" id="XP_011678175"/>
    </source>
</evidence>
<dbReference type="EC" id="2.3.2.27" evidence="5"/>
<feature type="domain" description="CXC MSL2-type" evidence="22">
    <location>
        <begin position="368"/>
        <end position="419"/>
    </location>
</feature>
<dbReference type="EnsemblMetazoa" id="XM_011679873">
    <property type="protein sequence ID" value="XP_011678175"/>
    <property type="gene ID" value="LOC592260"/>
</dbReference>
<dbReference type="FunFam" id="3.30.40.10:FF:000174">
    <property type="entry name" value="E3 ubiquitin-protein ligase MSL2"/>
    <property type="match status" value="1"/>
</dbReference>
<dbReference type="KEGG" id="spu:592260"/>
<keyword evidence="13" id="KW-0156">Chromatin regulator</keyword>
<dbReference type="GO" id="GO:0008270">
    <property type="term" value="F:zinc ion binding"/>
    <property type="evidence" value="ECO:0007669"/>
    <property type="project" value="UniProtKB-KW"/>
</dbReference>
<dbReference type="CTD" id="55167"/>
<keyword evidence="12" id="KW-0862">Zinc</keyword>
<dbReference type="CDD" id="cd13122">
    <property type="entry name" value="MSL2_CXC"/>
    <property type="match status" value="1"/>
</dbReference>
<dbReference type="GO" id="GO:0005634">
    <property type="term" value="C:nucleus"/>
    <property type="evidence" value="ECO:0007669"/>
    <property type="project" value="UniProtKB-SubCell"/>
</dbReference>
<feature type="compositionally biased region" description="Basic residues" evidence="20">
    <location>
        <begin position="261"/>
        <end position="276"/>
    </location>
</feature>
<evidence type="ECO:0000256" key="4">
    <source>
        <dbReference type="ARBA" id="ARBA00004906"/>
    </source>
</evidence>
<keyword evidence="11" id="KW-0833">Ubl conjugation pathway</keyword>
<dbReference type="GeneID" id="592260"/>
<protein>
    <recommendedName>
        <fullName evidence="16">E3 ubiquitin-protein ligase MSL2</fullName>
        <ecNumber evidence="5">2.3.2.27</ecNumber>
    </recommendedName>
    <alternativeName>
        <fullName evidence="17">Male-specific lethal-2 homolog</fullName>
    </alternativeName>
</protein>
<feature type="domain" description="RING-type" evidence="21">
    <location>
        <begin position="41"/>
        <end position="82"/>
    </location>
</feature>
<feature type="region of interest" description="Disordered" evidence="20">
    <location>
        <begin position="235"/>
        <end position="342"/>
    </location>
</feature>
<feature type="region of interest" description="Disordered" evidence="20">
    <location>
        <begin position="417"/>
        <end position="447"/>
    </location>
</feature>
<evidence type="ECO:0000256" key="15">
    <source>
        <dbReference type="ARBA" id="ARBA00061593"/>
    </source>
</evidence>
<dbReference type="InterPro" id="IPR013083">
    <property type="entry name" value="Znf_RING/FYVE/PHD"/>
</dbReference>
<organism evidence="23 24">
    <name type="scientific">Strongylocentrotus purpuratus</name>
    <name type="common">Purple sea urchin</name>
    <dbReference type="NCBI Taxonomy" id="7668"/>
    <lineage>
        <taxon>Eukaryota</taxon>
        <taxon>Metazoa</taxon>
        <taxon>Echinodermata</taxon>
        <taxon>Eleutherozoa</taxon>
        <taxon>Echinozoa</taxon>
        <taxon>Echinoidea</taxon>
        <taxon>Euechinoidea</taxon>
        <taxon>Echinacea</taxon>
        <taxon>Camarodonta</taxon>
        <taxon>Echinidea</taxon>
        <taxon>Strongylocentrotidae</taxon>
        <taxon>Strongylocentrotus</taxon>
    </lineage>
</organism>
<dbReference type="RefSeq" id="XP_011678175.2">
    <property type="nucleotide sequence ID" value="XM_011679873.2"/>
</dbReference>
<evidence type="ECO:0000256" key="10">
    <source>
        <dbReference type="ARBA" id="ARBA00022771"/>
    </source>
</evidence>
<evidence type="ECO:0000256" key="9">
    <source>
        <dbReference type="ARBA" id="ARBA00022763"/>
    </source>
</evidence>
<dbReference type="AlphaFoldDB" id="A0A7M7HP68"/>
<evidence type="ECO:0000256" key="18">
    <source>
        <dbReference type="PROSITE-ProRule" id="PRU00175"/>
    </source>
</evidence>
<evidence type="ECO:0000313" key="24">
    <source>
        <dbReference type="Proteomes" id="UP000007110"/>
    </source>
</evidence>
<evidence type="ECO:0000259" key="22">
    <source>
        <dbReference type="PROSITE" id="PS52051"/>
    </source>
</evidence>
<evidence type="ECO:0000256" key="2">
    <source>
        <dbReference type="ARBA" id="ARBA00004123"/>
    </source>
</evidence>
<dbReference type="GO" id="GO:0016567">
    <property type="term" value="P:protein ubiquitination"/>
    <property type="evidence" value="ECO:0000318"/>
    <property type="project" value="GO_Central"/>
</dbReference>
<comment type="subcellular location">
    <subcellularLocation>
        <location evidence="3">Chromosome</location>
    </subcellularLocation>
    <subcellularLocation>
        <location evidence="2">Nucleus</location>
    </subcellularLocation>
</comment>
<evidence type="ECO:0000256" key="11">
    <source>
        <dbReference type="ARBA" id="ARBA00022786"/>
    </source>
</evidence>
<proteinExistence type="inferred from homology"/>
<feature type="compositionally biased region" description="Basic residues" evidence="20">
    <location>
        <begin position="293"/>
        <end position="304"/>
    </location>
</feature>
<feature type="compositionally biased region" description="Acidic residues" evidence="20">
    <location>
        <begin position="436"/>
        <end position="447"/>
    </location>
</feature>
<dbReference type="PROSITE" id="PS52051">
    <property type="entry name" value="CXC_MSL2"/>
    <property type="match status" value="1"/>
</dbReference>
<dbReference type="GO" id="GO:0006974">
    <property type="term" value="P:DNA damage response"/>
    <property type="evidence" value="ECO:0007669"/>
    <property type="project" value="UniProtKB-KW"/>
</dbReference>
<dbReference type="PANTHER" id="PTHR16048:SF3">
    <property type="entry name" value="E3 UBIQUITIN-PROTEIN LIGASE MSL2"/>
    <property type="match status" value="1"/>
</dbReference>
<feature type="compositionally biased region" description="Basic and acidic residues" evidence="20">
    <location>
        <begin position="305"/>
        <end position="320"/>
    </location>
</feature>
<comment type="similarity">
    <text evidence="15 19">Belongs to the MSL2 family.</text>
</comment>
<keyword evidence="14 19" id="KW-0539">Nucleus</keyword>
<evidence type="ECO:0000256" key="20">
    <source>
        <dbReference type="SAM" id="MobiDB-lite"/>
    </source>
</evidence>
<dbReference type="PROSITE" id="PS50089">
    <property type="entry name" value="ZF_RING_2"/>
    <property type="match status" value="1"/>
</dbReference>
<dbReference type="GO" id="GO:0006325">
    <property type="term" value="P:chromatin organization"/>
    <property type="evidence" value="ECO:0007669"/>
    <property type="project" value="UniProtKB-KW"/>
</dbReference>
<keyword evidence="7" id="KW-0808">Transferase</keyword>
<accession>A0A7M7HP68</accession>
<evidence type="ECO:0000256" key="3">
    <source>
        <dbReference type="ARBA" id="ARBA00004286"/>
    </source>
</evidence>
<keyword evidence="8" id="KW-0479">Metal-binding</keyword>
<dbReference type="SMART" id="SM01114">
    <property type="entry name" value="CXC"/>
    <property type="match status" value="1"/>
</dbReference>
<dbReference type="FunCoup" id="A0A7M7HP68">
    <property type="interactions" value="934"/>
</dbReference>
<evidence type="ECO:0000256" key="5">
    <source>
        <dbReference type="ARBA" id="ARBA00012483"/>
    </source>
</evidence>
<evidence type="ECO:0000256" key="14">
    <source>
        <dbReference type="ARBA" id="ARBA00023242"/>
    </source>
</evidence>
<dbReference type="CDD" id="cd16522">
    <property type="entry name" value="RING-HC_MSL2"/>
    <property type="match status" value="1"/>
</dbReference>
<feature type="compositionally biased region" description="Basic and acidic residues" evidence="20">
    <location>
        <begin position="277"/>
        <end position="292"/>
    </location>
</feature>
<dbReference type="Pfam" id="PF16682">
    <property type="entry name" value="MSL2-CXC"/>
    <property type="match status" value="1"/>
</dbReference>
<comment type="catalytic activity">
    <reaction evidence="1">
        <text>S-ubiquitinyl-[E2 ubiquitin-conjugating enzyme]-L-cysteine + [acceptor protein]-L-lysine = [E2 ubiquitin-conjugating enzyme]-L-cysteine + N(6)-ubiquitinyl-[acceptor protein]-L-lysine.</text>
        <dbReference type="EC" id="2.3.2.27"/>
    </reaction>
</comment>
<dbReference type="PANTHER" id="PTHR16048">
    <property type="entry name" value="MSL2-RELATED"/>
    <property type="match status" value="1"/>
</dbReference>
<name>A0A7M7HP68_STRPU</name>
<dbReference type="InterPro" id="IPR032043">
    <property type="entry name" value="Msl2_Znf-RING"/>
</dbReference>
<evidence type="ECO:0000256" key="1">
    <source>
        <dbReference type="ARBA" id="ARBA00000900"/>
    </source>
</evidence>
<evidence type="ECO:0000256" key="17">
    <source>
        <dbReference type="ARBA" id="ARBA00077415"/>
    </source>
</evidence>
<evidence type="ECO:0000256" key="19">
    <source>
        <dbReference type="PROSITE-ProRule" id="PRU01396"/>
    </source>
</evidence>
<feature type="region of interest" description="Disordered" evidence="20">
    <location>
        <begin position="164"/>
        <end position="201"/>
    </location>
</feature>
<dbReference type="OrthoDB" id="10012174at2759"/>
<dbReference type="InterPro" id="IPR032049">
    <property type="entry name" value="Msl2-CXC"/>
</dbReference>
<dbReference type="SUPFAM" id="SSF57850">
    <property type="entry name" value="RING/U-box"/>
    <property type="match status" value="1"/>
</dbReference>
<dbReference type="InParanoid" id="A0A7M7HP68"/>
<evidence type="ECO:0000256" key="6">
    <source>
        <dbReference type="ARBA" id="ARBA00022454"/>
    </source>
</evidence>
<keyword evidence="9" id="KW-0227">DNA damage</keyword>
<comment type="pathway">
    <text evidence="4">Protein modification; protein ubiquitination.</text>
</comment>
<keyword evidence="10 18" id="KW-0863">Zinc-finger</keyword>
<sequence length="447" mass="50046">MNATALYVSTCRYILQADFENGESWGDLYRLLPYLRQSLSCCVCGSLLNDPLGPTDSNCQHFVCRTCVGGKMLLKPTCSWCKNYEKFAEVRQLRILLSCYKKLCEYIAATPIARSFIGANGESNSTLTILEEGMAINAVHESSSAGQDKNLNILDILARVNSEKTGDANSKSPGRRRGRPRRDRDGLGASPNPHLFGNPEVPSHGLYSPLLLDGLCNGIDSSDHLDMTSSDHSIYSASFSPSGSPRIKIKRKRHSNEQKDKIKKKKKKHDKIKVKERKLIKEQAKRTTDRKARSERKKKRHRYRKESEDSTFDYEKEKLVNGDGVSSSPEEDLEPLEDTPPKKKKSVITSVVISGHRAKLLKMGRSLPVIEGCRCGTWGKSPGANTCKGNRCPCFMTEKGCLRCKCRGCRNPFIVPESPSPKPKRYRHSSRNEVNGESELDIDVTNM</sequence>
<evidence type="ECO:0000256" key="13">
    <source>
        <dbReference type="ARBA" id="ARBA00022853"/>
    </source>
</evidence>
<evidence type="ECO:0000259" key="21">
    <source>
        <dbReference type="PROSITE" id="PS50089"/>
    </source>
</evidence>
<dbReference type="InterPro" id="IPR037922">
    <property type="entry name" value="MSL2"/>
</dbReference>
<keyword evidence="24" id="KW-1185">Reference proteome</keyword>
<keyword evidence="6 19" id="KW-0158">Chromosome</keyword>
<dbReference type="InterPro" id="IPR001841">
    <property type="entry name" value="Znf_RING"/>
</dbReference>
<dbReference type="InterPro" id="IPR033467">
    <property type="entry name" value="Tesmin/TSO1-like_CXC"/>
</dbReference>
<dbReference type="Gene3D" id="3.30.40.10">
    <property type="entry name" value="Zinc/RING finger domain, C3HC4 (zinc finger)"/>
    <property type="match status" value="1"/>
</dbReference>
<reference evidence="24" key="1">
    <citation type="submission" date="2015-02" db="EMBL/GenBank/DDBJ databases">
        <title>Genome sequencing for Strongylocentrotus purpuratus.</title>
        <authorList>
            <person name="Murali S."/>
            <person name="Liu Y."/>
            <person name="Vee V."/>
            <person name="English A."/>
            <person name="Wang M."/>
            <person name="Skinner E."/>
            <person name="Han Y."/>
            <person name="Muzny D.M."/>
            <person name="Worley K.C."/>
            <person name="Gibbs R.A."/>
        </authorList>
    </citation>
    <scope>NUCLEOTIDE SEQUENCE</scope>
</reference>
<evidence type="ECO:0000256" key="12">
    <source>
        <dbReference type="ARBA" id="ARBA00022833"/>
    </source>
</evidence>
<evidence type="ECO:0000256" key="8">
    <source>
        <dbReference type="ARBA" id="ARBA00022723"/>
    </source>
</evidence>
<dbReference type="Pfam" id="PF16685">
    <property type="entry name" value="zf-RING_10"/>
    <property type="match status" value="1"/>
</dbReference>
<evidence type="ECO:0000256" key="16">
    <source>
        <dbReference type="ARBA" id="ARBA00069328"/>
    </source>
</evidence>
<evidence type="ECO:0000256" key="7">
    <source>
        <dbReference type="ARBA" id="ARBA00022679"/>
    </source>
</evidence>